<dbReference type="PANTHER" id="PTHR42785:SF1">
    <property type="entry name" value="DNA TOPOISOMERASE"/>
    <property type="match status" value="1"/>
</dbReference>
<dbReference type="PANTHER" id="PTHR42785">
    <property type="entry name" value="DNA TOPOISOMERASE, TYPE IA, CORE"/>
    <property type="match status" value="1"/>
</dbReference>
<gene>
    <name evidence="4" type="ORF">METZ01_LOCUS332380</name>
</gene>
<accession>A0A382Q269</accession>
<dbReference type="InterPro" id="IPR006171">
    <property type="entry name" value="TOPRIM_dom"/>
</dbReference>
<feature type="domain" description="Toprim" evidence="2">
    <location>
        <begin position="3"/>
        <end position="114"/>
    </location>
</feature>
<dbReference type="InterPro" id="IPR003601">
    <property type="entry name" value="Topo_IA_2"/>
</dbReference>
<dbReference type="GO" id="GO:0006265">
    <property type="term" value="P:DNA topological change"/>
    <property type="evidence" value="ECO:0007669"/>
    <property type="project" value="InterPro"/>
</dbReference>
<evidence type="ECO:0000256" key="1">
    <source>
        <dbReference type="ARBA" id="ARBA00023235"/>
    </source>
</evidence>
<dbReference type="InterPro" id="IPR000380">
    <property type="entry name" value="Topo_IA"/>
</dbReference>
<evidence type="ECO:0000259" key="3">
    <source>
        <dbReference type="PROSITE" id="PS52039"/>
    </source>
</evidence>
<dbReference type="Pfam" id="PF01751">
    <property type="entry name" value="Toprim"/>
    <property type="match status" value="1"/>
</dbReference>
<dbReference type="PROSITE" id="PS50880">
    <property type="entry name" value="TOPRIM"/>
    <property type="match status" value="1"/>
</dbReference>
<evidence type="ECO:0000259" key="2">
    <source>
        <dbReference type="PROSITE" id="PS50880"/>
    </source>
</evidence>
<dbReference type="PROSITE" id="PS52039">
    <property type="entry name" value="TOPO_IA_2"/>
    <property type="match status" value="1"/>
</dbReference>
<dbReference type="SMART" id="SM00436">
    <property type="entry name" value="TOP1Bc"/>
    <property type="match status" value="1"/>
</dbReference>
<dbReference type="InterPro" id="IPR034149">
    <property type="entry name" value="TOPRIM_TopoI"/>
</dbReference>
<dbReference type="Gene3D" id="3.40.50.140">
    <property type="match status" value="1"/>
</dbReference>
<dbReference type="Gene3D" id="1.10.460.10">
    <property type="entry name" value="Topoisomerase I, domain 2"/>
    <property type="match status" value="1"/>
</dbReference>
<feature type="non-terminal residue" evidence="4">
    <location>
        <position position="159"/>
    </location>
</feature>
<proteinExistence type="predicted"/>
<name>A0A382Q269_9ZZZZ</name>
<feature type="domain" description="Topo IA-type catalytic" evidence="3">
    <location>
        <begin position="130"/>
        <end position="159"/>
    </location>
</feature>
<dbReference type="GO" id="GO:0003917">
    <property type="term" value="F:DNA topoisomerase type I (single strand cut, ATP-independent) activity"/>
    <property type="evidence" value="ECO:0007669"/>
    <property type="project" value="InterPro"/>
</dbReference>
<dbReference type="InterPro" id="IPR013824">
    <property type="entry name" value="Topo_IA_cen_sub1"/>
</dbReference>
<dbReference type="GO" id="GO:0003677">
    <property type="term" value="F:DNA binding"/>
    <property type="evidence" value="ECO:0007669"/>
    <property type="project" value="InterPro"/>
</dbReference>
<dbReference type="InterPro" id="IPR013497">
    <property type="entry name" value="Topo_IA_cen"/>
</dbReference>
<reference evidence="4" key="1">
    <citation type="submission" date="2018-05" db="EMBL/GenBank/DDBJ databases">
        <authorList>
            <person name="Lanie J.A."/>
            <person name="Ng W.-L."/>
            <person name="Kazmierczak K.M."/>
            <person name="Andrzejewski T.M."/>
            <person name="Davidsen T.M."/>
            <person name="Wayne K.J."/>
            <person name="Tettelin H."/>
            <person name="Glass J.I."/>
            <person name="Rusch D."/>
            <person name="Podicherti R."/>
            <person name="Tsui H.-C.T."/>
            <person name="Winkler M.E."/>
        </authorList>
    </citation>
    <scope>NUCLEOTIDE SEQUENCE</scope>
</reference>
<dbReference type="CDD" id="cd03363">
    <property type="entry name" value="TOPRIM_TopoIA_TopoI"/>
    <property type="match status" value="1"/>
</dbReference>
<dbReference type="EMBL" id="UINC01111365">
    <property type="protein sequence ID" value="SVC79526.1"/>
    <property type="molecule type" value="Genomic_DNA"/>
</dbReference>
<dbReference type="SMART" id="SM00493">
    <property type="entry name" value="TOPRIM"/>
    <property type="match status" value="1"/>
</dbReference>
<keyword evidence="1" id="KW-0413">Isomerase</keyword>
<sequence length="159" mass="17917">MGKSLLIVESPTKVNTLKKIVGKDFIIKASVGHLKDLPKKKLGVDVENDFVPEYITIRGKGKILQELKNAAKKVDKIYLAPDPDREGEAIAHHIGNEVARFTKGKIYRVLFNEITKKAVLEAIKNPTELNPNRVNAQQARRILDRLVGYKISPILWKKV</sequence>
<dbReference type="SUPFAM" id="SSF56712">
    <property type="entry name" value="Prokaryotic type I DNA topoisomerase"/>
    <property type="match status" value="1"/>
</dbReference>
<dbReference type="AlphaFoldDB" id="A0A382Q269"/>
<dbReference type="InterPro" id="IPR023405">
    <property type="entry name" value="Topo_IA_core_domain"/>
</dbReference>
<protein>
    <submittedName>
        <fullName evidence="4">Uncharacterized protein</fullName>
    </submittedName>
</protein>
<evidence type="ECO:0000313" key="4">
    <source>
        <dbReference type="EMBL" id="SVC79526.1"/>
    </source>
</evidence>
<organism evidence="4">
    <name type="scientific">marine metagenome</name>
    <dbReference type="NCBI Taxonomy" id="408172"/>
    <lineage>
        <taxon>unclassified sequences</taxon>
        <taxon>metagenomes</taxon>
        <taxon>ecological metagenomes</taxon>
    </lineage>
</organism>